<dbReference type="AlphaFoldDB" id="A0A248LL22"/>
<gene>
    <name evidence="1" type="ORF">LHGZ1_2313</name>
</gene>
<sequence length="78" mass="7987">MAWHELGKAVGHCNDRFAEIAVFHAGSTPEGAGTGHVTAMGGSTGTVGGHGGNSFCKVCFLIFAGYNGLFAHAEMTQC</sequence>
<dbReference type="Proteomes" id="UP000197424">
    <property type="component" value="Chromosome"/>
</dbReference>
<protein>
    <submittedName>
        <fullName evidence="1">Uncharacterized protein</fullName>
    </submittedName>
</protein>
<organism evidence="1 2">
    <name type="scientific">Laribacter hongkongensis</name>
    <dbReference type="NCBI Taxonomy" id="168471"/>
    <lineage>
        <taxon>Bacteria</taxon>
        <taxon>Pseudomonadati</taxon>
        <taxon>Pseudomonadota</taxon>
        <taxon>Betaproteobacteria</taxon>
        <taxon>Neisseriales</taxon>
        <taxon>Aquaspirillaceae</taxon>
        <taxon>Laribacter</taxon>
    </lineage>
</organism>
<name>A0A248LL22_9NEIS</name>
<dbReference type="EMBL" id="CP022115">
    <property type="protein sequence ID" value="ASJ25144.1"/>
    <property type="molecule type" value="Genomic_DNA"/>
</dbReference>
<accession>A0A248LL22</accession>
<proteinExistence type="predicted"/>
<evidence type="ECO:0000313" key="2">
    <source>
        <dbReference type="Proteomes" id="UP000197424"/>
    </source>
</evidence>
<reference evidence="2" key="1">
    <citation type="submission" date="2017-06" db="EMBL/GenBank/DDBJ databases">
        <title>Whole genome sequence of Laribacter hongkongensis LHGZ1.</title>
        <authorList>
            <person name="Chen D."/>
            <person name="Wu H."/>
            <person name="Chen J."/>
        </authorList>
    </citation>
    <scope>NUCLEOTIDE SEQUENCE [LARGE SCALE GENOMIC DNA]</scope>
    <source>
        <strain evidence="2">LHGZ1</strain>
    </source>
</reference>
<evidence type="ECO:0000313" key="1">
    <source>
        <dbReference type="EMBL" id="ASJ25144.1"/>
    </source>
</evidence>